<evidence type="ECO:0000313" key="14">
    <source>
        <dbReference type="Proteomes" id="UP000472270"/>
    </source>
</evidence>
<dbReference type="InterPro" id="IPR003598">
    <property type="entry name" value="Ig_sub2"/>
</dbReference>
<feature type="domain" description="Ig-like" evidence="12">
    <location>
        <begin position="19"/>
        <end position="115"/>
    </location>
</feature>
<keyword evidence="4" id="KW-0732">Signal</keyword>
<dbReference type="PANTHER" id="PTHR25466">
    <property type="entry name" value="T-LYMPHOCYTE ACTIVATION ANTIGEN"/>
    <property type="match status" value="1"/>
</dbReference>
<dbReference type="SMART" id="SM00406">
    <property type="entry name" value="IGv"/>
    <property type="match status" value="2"/>
</dbReference>
<dbReference type="GO" id="GO:0071222">
    <property type="term" value="P:cellular response to lipopolysaccharide"/>
    <property type="evidence" value="ECO:0007669"/>
    <property type="project" value="TreeGrafter"/>
</dbReference>
<dbReference type="InterPro" id="IPR007110">
    <property type="entry name" value="Ig-like_dom"/>
</dbReference>
<proteinExistence type="predicted"/>
<dbReference type="GO" id="GO:0031295">
    <property type="term" value="P:T cell costimulation"/>
    <property type="evidence" value="ECO:0007669"/>
    <property type="project" value="TreeGrafter"/>
</dbReference>
<dbReference type="SUPFAM" id="SSF48726">
    <property type="entry name" value="Immunoglobulin"/>
    <property type="match status" value="2"/>
</dbReference>
<dbReference type="InterPro" id="IPR036179">
    <property type="entry name" value="Ig-like_dom_sf"/>
</dbReference>
<dbReference type="Gene3D" id="2.60.40.10">
    <property type="entry name" value="Immunoglobulins"/>
    <property type="match status" value="2"/>
</dbReference>
<evidence type="ECO:0000256" key="5">
    <source>
        <dbReference type="ARBA" id="ARBA00022989"/>
    </source>
</evidence>
<dbReference type="Proteomes" id="UP000472270">
    <property type="component" value="Unassembled WGS sequence"/>
</dbReference>
<evidence type="ECO:0000259" key="12">
    <source>
        <dbReference type="PROSITE" id="PS50835"/>
    </source>
</evidence>
<dbReference type="GO" id="GO:0042130">
    <property type="term" value="P:negative regulation of T cell proliferation"/>
    <property type="evidence" value="ECO:0007669"/>
    <property type="project" value="TreeGrafter"/>
</dbReference>
<dbReference type="Pfam" id="PF07686">
    <property type="entry name" value="V-set"/>
    <property type="match status" value="2"/>
</dbReference>
<dbReference type="GO" id="GO:0006955">
    <property type="term" value="P:immune response"/>
    <property type="evidence" value="ECO:0007669"/>
    <property type="project" value="TreeGrafter"/>
</dbReference>
<dbReference type="SMART" id="SM00408">
    <property type="entry name" value="IGc2"/>
    <property type="match status" value="2"/>
</dbReference>
<evidence type="ECO:0000256" key="4">
    <source>
        <dbReference type="ARBA" id="ARBA00022729"/>
    </source>
</evidence>
<keyword evidence="14" id="KW-1185">Reference proteome</keyword>
<evidence type="ECO:0000313" key="13">
    <source>
        <dbReference type="Ensembl" id="ENSSRHP00000042886.1"/>
    </source>
</evidence>
<dbReference type="InterPro" id="IPR013106">
    <property type="entry name" value="Ig_V-set"/>
</dbReference>
<keyword evidence="6" id="KW-0472">Membrane</keyword>
<evidence type="ECO:0000256" key="7">
    <source>
        <dbReference type="ARBA" id="ARBA00023157"/>
    </source>
</evidence>
<evidence type="ECO:0000256" key="1">
    <source>
        <dbReference type="ARBA" id="ARBA00004251"/>
    </source>
</evidence>
<dbReference type="InterPro" id="IPR013783">
    <property type="entry name" value="Ig-like_fold"/>
</dbReference>
<protein>
    <recommendedName>
        <fullName evidence="12">Ig-like domain-containing protein</fullName>
    </recommendedName>
</protein>
<evidence type="ECO:0000256" key="3">
    <source>
        <dbReference type="ARBA" id="ARBA00022692"/>
    </source>
</evidence>
<evidence type="ECO:0000256" key="8">
    <source>
        <dbReference type="ARBA" id="ARBA00023170"/>
    </source>
</evidence>
<dbReference type="GO" id="GO:0007166">
    <property type="term" value="P:cell surface receptor signaling pathway"/>
    <property type="evidence" value="ECO:0007669"/>
    <property type="project" value="TreeGrafter"/>
</dbReference>
<feature type="compositionally biased region" description="Basic and acidic residues" evidence="11">
    <location>
        <begin position="223"/>
        <end position="238"/>
    </location>
</feature>
<evidence type="ECO:0000256" key="10">
    <source>
        <dbReference type="ARBA" id="ARBA00023319"/>
    </source>
</evidence>
<dbReference type="InterPro" id="IPR003599">
    <property type="entry name" value="Ig_sub"/>
</dbReference>
<keyword evidence="7" id="KW-1015">Disulfide bond</keyword>
<evidence type="ECO:0000256" key="2">
    <source>
        <dbReference type="ARBA" id="ARBA00022475"/>
    </source>
</evidence>
<keyword evidence="3" id="KW-0812">Transmembrane</keyword>
<feature type="domain" description="Ig-like" evidence="12">
    <location>
        <begin position="119"/>
        <end position="204"/>
    </location>
</feature>
<keyword evidence="9" id="KW-0325">Glycoprotein</keyword>
<accession>A0A673IYM0</accession>
<organism evidence="13 14">
    <name type="scientific">Sinocyclocheilus rhinocerous</name>
    <dbReference type="NCBI Taxonomy" id="307959"/>
    <lineage>
        <taxon>Eukaryota</taxon>
        <taxon>Metazoa</taxon>
        <taxon>Chordata</taxon>
        <taxon>Craniata</taxon>
        <taxon>Vertebrata</taxon>
        <taxon>Euteleostomi</taxon>
        <taxon>Actinopterygii</taxon>
        <taxon>Neopterygii</taxon>
        <taxon>Teleostei</taxon>
        <taxon>Ostariophysi</taxon>
        <taxon>Cypriniformes</taxon>
        <taxon>Cyprinidae</taxon>
        <taxon>Cyprininae</taxon>
        <taxon>Sinocyclocheilus</taxon>
    </lineage>
</organism>
<evidence type="ECO:0000256" key="11">
    <source>
        <dbReference type="SAM" id="MobiDB-lite"/>
    </source>
</evidence>
<comment type="subcellular location">
    <subcellularLocation>
        <location evidence="1">Cell membrane</location>
        <topology evidence="1">Single-pass type I membrane protein</topology>
    </subcellularLocation>
</comment>
<dbReference type="PROSITE" id="PS50835">
    <property type="entry name" value="IG_LIKE"/>
    <property type="match status" value="2"/>
</dbReference>
<dbReference type="SMART" id="SM00409">
    <property type="entry name" value="IG"/>
    <property type="match status" value="2"/>
</dbReference>
<dbReference type="InterPro" id="IPR051713">
    <property type="entry name" value="T-cell_Activation_Regulation"/>
</dbReference>
<evidence type="ECO:0000256" key="9">
    <source>
        <dbReference type="ARBA" id="ARBA00023180"/>
    </source>
</evidence>
<dbReference type="PANTHER" id="PTHR25466:SF14">
    <property type="entry name" value="BUTYROPHILIN SUBFAMILY 2 MEMBER A2-LIKE-RELATED"/>
    <property type="match status" value="1"/>
</dbReference>
<dbReference type="GO" id="GO:0009897">
    <property type="term" value="C:external side of plasma membrane"/>
    <property type="evidence" value="ECO:0007669"/>
    <property type="project" value="TreeGrafter"/>
</dbReference>
<dbReference type="Ensembl" id="ENSSRHT00000044097.1">
    <property type="protein sequence ID" value="ENSSRHP00000042886.1"/>
    <property type="gene ID" value="ENSSRHG00000021702.1"/>
</dbReference>
<reference evidence="13" key="2">
    <citation type="submission" date="2025-09" db="UniProtKB">
        <authorList>
            <consortium name="Ensembl"/>
        </authorList>
    </citation>
    <scope>IDENTIFICATION</scope>
</reference>
<sequence length="247" mass="28148">RICYVSGHREYKEVTGYTGGSVLLPCSCTDPQSTVKTFSWLYLKENPWPEVLKDDKYKDRLKLFNESSPANLTLFISDLRKKDEGLYRCKASQTDIYLKIQGCDLDQNKPAAEVTGHSGESVVLPCSCTELQAKPEQLTWTFTPLNKNSEEIYPHEQSERHTGRVKLLNETSPGNLSLQILKLTTEDQGEYRCSVSSQQHVNIRLRVQEPQIHTMHTTNEPIKQTEEPTTKQSEDNLEKQPSILCLS</sequence>
<keyword evidence="8" id="KW-0675">Receptor</keyword>
<keyword evidence="5" id="KW-1133">Transmembrane helix</keyword>
<feature type="region of interest" description="Disordered" evidence="11">
    <location>
        <begin position="209"/>
        <end position="247"/>
    </location>
</feature>
<keyword evidence="10" id="KW-0393">Immunoglobulin domain</keyword>
<reference evidence="13" key="1">
    <citation type="submission" date="2025-08" db="UniProtKB">
        <authorList>
            <consortium name="Ensembl"/>
        </authorList>
    </citation>
    <scope>IDENTIFICATION</scope>
</reference>
<evidence type="ECO:0000256" key="6">
    <source>
        <dbReference type="ARBA" id="ARBA00023136"/>
    </source>
</evidence>
<name>A0A673IYM0_9TELE</name>
<dbReference type="AlphaFoldDB" id="A0A673IYM0"/>
<dbReference type="GO" id="GO:0042102">
    <property type="term" value="P:positive regulation of T cell proliferation"/>
    <property type="evidence" value="ECO:0007669"/>
    <property type="project" value="TreeGrafter"/>
</dbReference>
<keyword evidence="2" id="KW-1003">Cell membrane</keyword>